<dbReference type="Gene3D" id="3.30.300.30">
    <property type="match status" value="1"/>
</dbReference>
<comment type="caution">
    <text evidence="4">The sequence shown here is derived from an EMBL/GenBank/DDBJ whole genome shotgun (WGS) entry which is preliminary data.</text>
</comment>
<reference evidence="4" key="1">
    <citation type="journal article" date="2014" name="Front. Microbiol.">
        <title>High frequency of phylogenetically diverse reductive dehalogenase-homologous genes in deep subseafloor sedimentary metagenomes.</title>
        <authorList>
            <person name="Kawai M."/>
            <person name="Futagami T."/>
            <person name="Toyoda A."/>
            <person name="Takaki Y."/>
            <person name="Nishi S."/>
            <person name="Hori S."/>
            <person name="Arai W."/>
            <person name="Tsubouchi T."/>
            <person name="Morono Y."/>
            <person name="Uchiyama I."/>
            <person name="Ito T."/>
            <person name="Fujiyama A."/>
            <person name="Inagaki F."/>
            <person name="Takami H."/>
        </authorList>
    </citation>
    <scope>NUCLEOTIDE SEQUENCE</scope>
    <source>
        <strain evidence="4">Expedition CK06-06</strain>
    </source>
</reference>
<protein>
    <recommendedName>
        <fullName evidence="3">AMP-binding enzyme C-terminal domain-containing protein</fullName>
    </recommendedName>
</protein>
<accession>X0Y7T6</accession>
<sequence length="101" mass="11442">GFNVYPFELESVLQEHPAIADAAVFGIPDEQWGEAICAHVVLHEGMTATEDEIIGFVKESLAGYKKPKKIDFVSRIPRTLSGKILKRDLRAKYWEGRERKV</sequence>
<gene>
    <name evidence="4" type="ORF">S01H1_78306</name>
</gene>
<feature type="domain" description="AMP-binding enzyme C-terminal" evidence="3">
    <location>
        <begin position="8"/>
        <end position="83"/>
    </location>
</feature>
<dbReference type="AlphaFoldDB" id="X0Y7T6"/>
<dbReference type="InterPro" id="IPR045851">
    <property type="entry name" value="AMP-bd_C_sf"/>
</dbReference>
<evidence type="ECO:0000313" key="4">
    <source>
        <dbReference type="EMBL" id="GAG44783.1"/>
    </source>
</evidence>
<organism evidence="4">
    <name type="scientific">marine sediment metagenome</name>
    <dbReference type="NCBI Taxonomy" id="412755"/>
    <lineage>
        <taxon>unclassified sequences</taxon>
        <taxon>metagenomes</taxon>
        <taxon>ecological metagenomes</taxon>
    </lineage>
</organism>
<name>X0Y7T6_9ZZZZ</name>
<proteinExistence type="inferred from homology"/>
<keyword evidence="2" id="KW-0436">Ligase</keyword>
<dbReference type="PANTHER" id="PTHR43201:SF5">
    <property type="entry name" value="MEDIUM-CHAIN ACYL-COA LIGASE ACSF2, MITOCHONDRIAL"/>
    <property type="match status" value="1"/>
</dbReference>
<comment type="similarity">
    <text evidence="1">Belongs to the ATP-dependent AMP-binding enzyme family.</text>
</comment>
<evidence type="ECO:0000256" key="2">
    <source>
        <dbReference type="ARBA" id="ARBA00022598"/>
    </source>
</evidence>
<feature type="non-terminal residue" evidence="4">
    <location>
        <position position="1"/>
    </location>
</feature>
<dbReference type="PANTHER" id="PTHR43201">
    <property type="entry name" value="ACYL-COA SYNTHETASE"/>
    <property type="match status" value="1"/>
</dbReference>
<dbReference type="GO" id="GO:0031956">
    <property type="term" value="F:medium-chain fatty acid-CoA ligase activity"/>
    <property type="evidence" value="ECO:0007669"/>
    <property type="project" value="TreeGrafter"/>
</dbReference>
<dbReference type="EMBL" id="BARS01052692">
    <property type="protein sequence ID" value="GAG44783.1"/>
    <property type="molecule type" value="Genomic_DNA"/>
</dbReference>
<dbReference type="SUPFAM" id="SSF56801">
    <property type="entry name" value="Acetyl-CoA synthetase-like"/>
    <property type="match status" value="1"/>
</dbReference>
<dbReference type="InterPro" id="IPR025110">
    <property type="entry name" value="AMP-bd_C"/>
</dbReference>
<dbReference type="GO" id="GO:0006631">
    <property type="term" value="P:fatty acid metabolic process"/>
    <property type="evidence" value="ECO:0007669"/>
    <property type="project" value="TreeGrafter"/>
</dbReference>
<evidence type="ECO:0000259" key="3">
    <source>
        <dbReference type="Pfam" id="PF13193"/>
    </source>
</evidence>
<dbReference type="FunFam" id="3.30.300.30:FF:000008">
    <property type="entry name" value="2,3-dihydroxybenzoate-AMP ligase"/>
    <property type="match status" value="1"/>
</dbReference>
<dbReference type="Pfam" id="PF13193">
    <property type="entry name" value="AMP-binding_C"/>
    <property type="match status" value="1"/>
</dbReference>
<evidence type="ECO:0000256" key="1">
    <source>
        <dbReference type="ARBA" id="ARBA00006432"/>
    </source>
</evidence>